<sequence length="153" mass="17341">MGKSASGYAKADLLEALDTAITQYDSAVKEQRKKWAEDHLEEWRAFRDAITKALKNKTPITEETLNTAMGRQRGRRVWLSDLFYSPDVHLGRYYSSRSRRSVTITIEDLRSLQQALRAWSGDTVTDTTLSRMGYPGSVAVIFNAAQGLHDTRQ</sequence>
<gene>
    <name evidence="1" type="ORF">GMA2_47</name>
</gene>
<reference evidence="1 2" key="1">
    <citation type="journal article" date="2015" name="PLoS ONE">
        <title>Lysis to Kill: Evaluation of the Lytic Abilities, and Genomics of Nine Bacteriophages Infective for Gordonia spp. and Their Potential Use in Activated Sludge Foam Biocontrol.</title>
        <authorList>
            <person name="Dyson Z.A."/>
            <person name="Tucci J."/>
            <person name="Seviour R.J."/>
            <person name="Petrovski S."/>
        </authorList>
    </citation>
    <scope>NUCLEOTIDE SEQUENCE [LARGE SCALE GENOMIC DNA]</scope>
</reference>
<name>A0A0K0N6X3_9CAUD</name>
<accession>A0A0K0N6X3</accession>
<evidence type="ECO:0000313" key="2">
    <source>
        <dbReference type="Proteomes" id="UP000221359"/>
    </source>
</evidence>
<proteinExistence type="predicted"/>
<organism evidence="1 2">
    <name type="scientific">Gordonia phage GMA2</name>
    <dbReference type="NCBI Taxonomy" id="1647283"/>
    <lineage>
        <taxon>Viruses</taxon>
        <taxon>Duplodnaviria</taxon>
        <taxon>Heunggongvirae</taxon>
        <taxon>Uroviricota</taxon>
        <taxon>Caudoviricetes</taxon>
        <taxon>Gimaduovirus</taxon>
        <taxon>Gimaduovirus GMA2</taxon>
    </lineage>
</organism>
<keyword evidence="2" id="KW-1185">Reference proteome</keyword>
<protein>
    <submittedName>
        <fullName evidence="1">Uncharacterized protein</fullName>
    </submittedName>
</protein>
<evidence type="ECO:0000313" key="1">
    <source>
        <dbReference type="EMBL" id="AKJ72585.1"/>
    </source>
</evidence>
<dbReference type="Proteomes" id="UP000221359">
    <property type="component" value="Segment"/>
</dbReference>
<dbReference type="EMBL" id="KR063281">
    <property type="protein sequence ID" value="AKJ72585.1"/>
    <property type="molecule type" value="Genomic_DNA"/>
</dbReference>